<dbReference type="AlphaFoldDB" id="A0A4R1B9W5"/>
<dbReference type="PANTHER" id="PTHR31964:SF113">
    <property type="entry name" value="USPA DOMAIN-CONTAINING PROTEIN"/>
    <property type="match status" value="1"/>
</dbReference>
<dbReference type="InterPro" id="IPR014729">
    <property type="entry name" value="Rossmann-like_a/b/a_fold"/>
</dbReference>
<proteinExistence type="inferred from homology"/>
<feature type="domain" description="UspA" evidence="2">
    <location>
        <begin position="14"/>
        <end position="155"/>
    </location>
</feature>
<gene>
    <name evidence="3" type="ORF">E0L93_14690</name>
</gene>
<dbReference type="Gene3D" id="3.40.50.620">
    <property type="entry name" value="HUPs"/>
    <property type="match status" value="1"/>
</dbReference>
<organism evidence="3 4">
    <name type="scientific">Rubrobacter taiwanensis</name>
    <dbReference type="NCBI Taxonomy" id="185139"/>
    <lineage>
        <taxon>Bacteria</taxon>
        <taxon>Bacillati</taxon>
        <taxon>Actinomycetota</taxon>
        <taxon>Rubrobacteria</taxon>
        <taxon>Rubrobacterales</taxon>
        <taxon>Rubrobacteraceae</taxon>
        <taxon>Rubrobacter</taxon>
    </lineage>
</organism>
<comment type="caution">
    <text evidence="3">The sequence shown here is derived from an EMBL/GenBank/DDBJ whole genome shotgun (WGS) entry which is preliminary data.</text>
</comment>
<dbReference type="PANTHER" id="PTHR31964">
    <property type="entry name" value="ADENINE NUCLEOTIDE ALPHA HYDROLASES-LIKE SUPERFAMILY PROTEIN"/>
    <property type="match status" value="1"/>
</dbReference>
<comment type="similarity">
    <text evidence="1">Belongs to the universal stress protein A family.</text>
</comment>
<accession>A0A4R1B9W5</accession>
<keyword evidence="4" id="KW-1185">Reference proteome</keyword>
<evidence type="ECO:0000313" key="3">
    <source>
        <dbReference type="EMBL" id="TCJ13719.1"/>
    </source>
</evidence>
<evidence type="ECO:0000313" key="4">
    <source>
        <dbReference type="Proteomes" id="UP000295244"/>
    </source>
</evidence>
<dbReference type="Proteomes" id="UP000295244">
    <property type="component" value="Unassembled WGS sequence"/>
</dbReference>
<name>A0A4R1B9W5_9ACTN</name>
<dbReference type="InterPro" id="IPR006015">
    <property type="entry name" value="Universal_stress_UspA"/>
</dbReference>
<dbReference type="SUPFAM" id="SSF52402">
    <property type="entry name" value="Adenine nucleotide alpha hydrolases-like"/>
    <property type="match status" value="1"/>
</dbReference>
<dbReference type="CDD" id="cd23659">
    <property type="entry name" value="USP_At3g01520-like"/>
    <property type="match status" value="1"/>
</dbReference>
<evidence type="ECO:0000256" key="1">
    <source>
        <dbReference type="ARBA" id="ARBA00008791"/>
    </source>
</evidence>
<sequence>MRGEPQNESYLPGKILVAVDGSREAEAASRMAAEISAASGSGLHLLYALPLTERQPYTPPVLIEGWESYVEEAKRKARSFIEEKAQQMRAAGTEVAVAKVAFGEPDEEIVEEAEELGASLIVMGSRGLGGVRRALVGSVSDSVVRHAHCPVLVVRRSPAA</sequence>
<protein>
    <submittedName>
        <fullName evidence="3">Universal stress protein</fullName>
    </submittedName>
</protein>
<dbReference type="InterPro" id="IPR006016">
    <property type="entry name" value="UspA"/>
</dbReference>
<dbReference type="OrthoDB" id="9816117at2"/>
<dbReference type="EMBL" id="SKBU01000038">
    <property type="protein sequence ID" value="TCJ13719.1"/>
    <property type="molecule type" value="Genomic_DNA"/>
</dbReference>
<dbReference type="PRINTS" id="PR01438">
    <property type="entry name" value="UNVRSLSTRESS"/>
</dbReference>
<reference evidence="3 4" key="1">
    <citation type="submission" date="2019-03" db="EMBL/GenBank/DDBJ databases">
        <title>Whole genome sequence of a novel Rubrobacter taiwanensis strain, isolated from Yellowstone National Park.</title>
        <authorList>
            <person name="Freed S."/>
            <person name="Ramaley R.F."/>
            <person name="Kyndt J.A."/>
        </authorList>
    </citation>
    <scope>NUCLEOTIDE SEQUENCE [LARGE SCALE GENOMIC DNA]</scope>
    <source>
        <strain evidence="3 4">Yellowstone</strain>
    </source>
</reference>
<evidence type="ECO:0000259" key="2">
    <source>
        <dbReference type="Pfam" id="PF00582"/>
    </source>
</evidence>
<dbReference type="Pfam" id="PF00582">
    <property type="entry name" value="Usp"/>
    <property type="match status" value="1"/>
</dbReference>